<dbReference type="Gene3D" id="3.40.30.10">
    <property type="entry name" value="Glutaredoxin"/>
    <property type="match status" value="1"/>
</dbReference>
<dbReference type="Proteomes" id="UP000288587">
    <property type="component" value="Unassembled WGS sequence"/>
</dbReference>
<evidence type="ECO:0000313" key="5">
    <source>
        <dbReference type="Proteomes" id="UP000288587"/>
    </source>
</evidence>
<dbReference type="PROSITE" id="PS51352">
    <property type="entry name" value="THIOREDOXIN_2"/>
    <property type="match status" value="1"/>
</dbReference>
<gene>
    <name evidence="4" type="ORF">EOD73_14275</name>
</gene>
<feature type="domain" description="Thioredoxin" evidence="3">
    <location>
        <begin position="17"/>
        <end position="151"/>
    </location>
</feature>
<reference evidence="4 5" key="1">
    <citation type="submission" date="2019-01" db="EMBL/GenBank/DDBJ databases">
        <authorList>
            <person name="Chen W.-M."/>
        </authorList>
    </citation>
    <scope>NUCLEOTIDE SEQUENCE [LARGE SCALE GENOMIC DNA]</scope>
    <source>
        <strain evidence="4 5">CCP-18</strain>
    </source>
</reference>
<dbReference type="InterPro" id="IPR012336">
    <property type="entry name" value="Thioredoxin-like_fold"/>
</dbReference>
<dbReference type="AlphaFoldDB" id="A0A3S2WN41"/>
<evidence type="ECO:0000256" key="1">
    <source>
        <dbReference type="ARBA" id="ARBA00022729"/>
    </source>
</evidence>
<name>A0A3S2WN41_9BURK</name>
<organism evidence="4 5">
    <name type="scientific">Inhella crocodyli</name>
    <dbReference type="NCBI Taxonomy" id="2499851"/>
    <lineage>
        <taxon>Bacteria</taxon>
        <taxon>Pseudomonadati</taxon>
        <taxon>Pseudomonadota</taxon>
        <taxon>Betaproteobacteria</taxon>
        <taxon>Burkholderiales</taxon>
        <taxon>Sphaerotilaceae</taxon>
        <taxon>Inhella</taxon>
    </lineage>
</organism>
<dbReference type="Pfam" id="PF13098">
    <property type="entry name" value="Thioredoxin_2"/>
    <property type="match status" value="1"/>
</dbReference>
<dbReference type="SUPFAM" id="SSF52833">
    <property type="entry name" value="Thioredoxin-like"/>
    <property type="match status" value="1"/>
</dbReference>
<accession>A0A3S2WN41</accession>
<dbReference type="InterPro" id="IPR013766">
    <property type="entry name" value="Thioredoxin_domain"/>
</dbReference>
<dbReference type="InterPro" id="IPR051099">
    <property type="entry name" value="AGR/TXD"/>
</dbReference>
<sequence length="518" mass="55909">MKPTFPLSVLRASALALALAAALPAAHAAIDMPAGVAWQAASADSDIEAAFARAKGEKKPVLLYWGAKWCPPCNQLKATLFNRTDFIAQSQNFVPVMIDGDLPGAQKLGARFKVRGYPTLILFSADGQEITRLPGEADAPRVLKLMQLGLSGGRPIKAVLNDARDGKALKAGEWQLLGYYSWDTDEQQLVSEPLRAELLRRLATRKGVPAETRTRLVLKGLAASGGTGEAASQVERATVAAVLRDPKQARVHMDVLTNQAVDIVHALYRQTGTERDATVAQLQRTLAALQADKTLSRADRTSALIARVNLARIDEPKGSLNPKLDPALLAEVRGLSTRMDREITDGYERQAVITAVGHLLGQAGLWTESDALLKSNLAKSHSPYYLMSQLGSNARKTGRVEESLSWYEQAFAKSEGPATRLQWGGTYFKNLIELTPNDSARIEKLVSQLITEAAADKGAFYERSARSLQRVSDQLVPWGTGANAPVLARLQAQLGGVCAKLDSGERSTCDGLLKAKKG</sequence>
<dbReference type="RefSeq" id="WP_127683696.1">
    <property type="nucleotide sequence ID" value="NZ_SACM01000004.1"/>
</dbReference>
<evidence type="ECO:0000259" key="3">
    <source>
        <dbReference type="PROSITE" id="PS51352"/>
    </source>
</evidence>
<dbReference type="PANTHER" id="PTHR15337:SF11">
    <property type="entry name" value="THIOREDOXIN DOMAIN-CONTAINING PROTEIN"/>
    <property type="match status" value="1"/>
</dbReference>
<keyword evidence="5" id="KW-1185">Reference proteome</keyword>
<evidence type="ECO:0000256" key="2">
    <source>
        <dbReference type="SAM" id="SignalP"/>
    </source>
</evidence>
<keyword evidence="1 2" id="KW-0732">Signal</keyword>
<dbReference type="EMBL" id="SACM01000004">
    <property type="protein sequence ID" value="RVT83732.1"/>
    <property type="molecule type" value="Genomic_DNA"/>
</dbReference>
<dbReference type="InterPro" id="IPR036249">
    <property type="entry name" value="Thioredoxin-like_sf"/>
</dbReference>
<evidence type="ECO:0000313" key="4">
    <source>
        <dbReference type="EMBL" id="RVT83732.1"/>
    </source>
</evidence>
<feature type="signal peptide" evidence="2">
    <location>
        <begin position="1"/>
        <end position="28"/>
    </location>
</feature>
<dbReference type="OrthoDB" id="5733562at2"/>
<dbReference type="PANTHER" id="PTHR15337">
    <property type="entry name" value="ANTERIOR GRADIENT PROTEIN-RELATED"/>
    <property type="match status" value="1"/>
</dbReference>
<protein>
    <submittedName>
        <fullName evidence="4">Thioredoxin family protein</fullName>
    </submittedName>
</protein>
<proteinExistence type="predicted"/>
<feature type="chain" id="PRO_5018612171" evidence="2">
    <location>
        <begin position="29"/>
        <end position="518"/>
    </location>
</feature>
<comment type="caution">
    <text evidence="4">The sequence shown here is derived from an EMBL/GenBank/DDBJ whole genome shotgun (WGS) entry which is preliminary data.</text>
</comment>